<dbReference type="InterPro" id="IPR051717">
    <property type="entry name" value="MFS_MFSD6"/>
</dbReference>
<dbReference type="CDD" id="cd17335">
    <property type="entry name" value="MFS_MFSD6"/>
    <property type="match status" value="1"/>
</dbReference>
<name>A0ABD3TJS1_SINWO</name>
<dbReference type="PANTHER" id="PTHR16172:SF2">
    <property type="entry name" value="MAJOR FACILITATOR SUPERFAMILY DOMAIN-CONTAINING PROTEIN 6"/>
    <property type="match status" value="1"/>
</dbReference>
<sequence length="528" mass="59246">MDTELKVDGEKDPSIKSNLKTKSNEKDQLTEKQSTFCWIDRKYFRIEPSLIKFKCFFFFFLGAIGAMYPFFSVYYKQLGFSPNEIGIISGVRPLVRFISGPLGGFLADRFRISRIVLIGSTFIWLVSYTAVGFIPPPSTTNINCPLVNELLGNNSVSANGSAHINYTSASHSGSYLASVLRLRPDVTSAQSLQEDRGWMFDQNDVKRVYITILVLVLVGEFLQSPCEPLADSAIVGELGDEGIDKYGYQRAFGSLSLGLFSMVVGGVIMTTRTMMVVCGVEIVSSDYRIAFYVFAGKMACCFVTVWFFKFKEQQAQEANMPKPNPLNVFRMFLTVHYGSWLFCMFFTGVCNGVIWGFLFWHIENIGGSQLLIGLANTVCHFSEVVMFFLMFFILKFISPLTFMVLGLLGFCVRFSIFASMTNPWLILPTEILQGFSFAGIWFVYTKHLCTSVPSEYLGTLQGLLHGVYWGLGAGSGYLIGGVLVQNYGARVTFWIFAIGSFVNLIFFAIAQKVSKRPSMFENYEELKN</sequence>
<dbReference type="InterPro" id="IPR024989">
    <property type="entry name" value="MFS_assoc_dom"/>
</dbReference>
<feature type="transmembrane region" description="Helical" evidence="7">
    <location>
        <begin position="51"/>
        <end position="71"/>
    </location>
</feature>
<feature type="compositionally biased region" description="Basic and acidic residues" evidence="6">
    <location>
        <begin position="1"/>
        <end position="14"/>
    </location>
</feature>
<comment type="caution">
    <text evidence="9">The sequence shown here is derived from an EMBL/GenBank/DDBJ whole genome shotgun (WGS) entry which is preliminary data.</text>
</comment>
<evidence type="ECO:0000256" key="2">
    <source>
        <dbReference type="ARBA" id="ARBA00005241"/>
    </source>
</evidence>
<dbReference type="Gene3D" id="1.20.1250.20">
    <property type="entry name" value="MFS general substrate transporter like domains"/>
    <property type="match status" value="3"/>
</dbReference>
<evidence type="ECO:0000256" key="4">
    <source>
        <dbReference type="ARBA" id="ARBA00022989"/>
    </source>
</evidence>
<organism evidence="9 10">
    <name type="scientific">Sinanodonta woodiana</name>
    <name type="common">Chinese pond mussel</name>
    <name type="synonym">Anodonta woodiana</name>
    <dbReference type="NCBI Taxonomy" id="1069815"/>
    <lineage>
        <taxon>Eukaryota</taxon>
        <taxon>Metazoa</taxon>
        <taxon>Spiralia</taxon>
        <taxon>Lophotrochozoa</taxon>
        <taxon>Mollusca</taxon>
        <taxon>Bivalvia</taxon>
        <taxon>Autobranchia</taxon>
        <taxon>Heteroconchia</taxon>
        <taxon>Palaeoheterodonta</taxon>
        <taxon>Unionida</taxon>
        <taxon>Unionoidea</taxon>
        <taxon>Unionidae</taxon>
        <taxon>Unioninae</taxon>
        <taxon>Sinanodonta</taxon>
    </lineage>
</organism>
<feature type="transmembrane region" description="Helical" evidence="7">
    <location>
        <begin position="112"/>
        <end position="134"/>
    </location>
</feature>
<dbReference type="AlphaFoldDB" id="A0ABD3TJS1"/>
<keyword evidence="4 7" id="KW-1133">Transmembrane helix</keyword>
<feature type="transmembrane region" description="Helical" evidence="7">
    <location>
        <begin position="424"/>
        <end position="444"/>
    </location>
</feature>
<keyword evidence="5 7" id="KW-0472">Membrane</keyword>
<evidence type="ECO:0000256" key="6">
    <source>
        <dbReference type="SAM" id="MobiDB-lite"/>
    </source>
</evidence>
<evidence type="ECO:0000313" key="10">
    <source>
        <dbReference type="Proteomes" id="UP001634394"/>
    </source>
</evidence>
<dbReference type="Pfam" id="PF12832">
    <property type="entry name" value="MFS_1_like"/>
    <property type="match status" value="1"/>
</dbReference>
<proteinExistence type="inferred from homology"/>
<evidence type="ECO:0000259" key="8">
    <source>
        <dbReference type="Pfam" id="PF12832"/>
    </source>
</evidence>
<keyword evidence="10" id="KW-1185">Reference proteome</keyword>
<dbReference type="GO" id="GO:0016020">
    <property type="term" value="C:membrane"/>
    <property type="evidence" value="ECO:0007669"/>
    <property type="project" value="UniProtKB-SubCell"/>
</dbReference>
<feature type="transmembrane region" description="Helical" evidence="7">
    <location>
        <begin position="289"/>
        <end position="308"/>
    </location>
</feature>
<dbReference type="PANTHER" id="PTHR16172">
    <property type="entry name" value="MAJOR FACILITATOR SUPERFAMILY DOMAIN-CONTAINING PROTEIN 6-LIKE"/>
    <property type="match status" value="1"/>
</dbReference>
<evidence type="ECO:0000256" key="1">
    <source>
        <dbReference type="ARBA" id="ARBA00004141"/>
    </source>
</evidence>
<protein>
    <recommendedName>
        <fullName evidence="8">Major facilitator superfamily associated domain-containing protein</fullName>
    </recommendedName>
</protein>
<keyword evidence="3 7" id="KW-0812">Transmembrane</keyword>
<evidence type="ECO:0000256" key="7">
    <source>
        <dbReference type="SAM" id="Phobius"/>
    </source>
</evidence>
<feature type="transmembrane region" description="Helical" evidence="7">
    <location>
        <begin position="329"/>
        <end position="358"/>
    </location>
</feature>
<dbReference type="Proteomes" id="UP001634394">
    <property type="component" value="Unassembled WGS sequence"/>
</dbReference>
<evidence type="ECO:0000313" key="9">
    <source>
        <dbReference type="EMBL" id="KAL3836881.1"/>
    </source>
</evidence>
<evidence type="ECO:0000256" key="3">
    <source>
        <dbReference type="ARBA" id="ARBA00022692"/>
    </source>
</evidence>
<comment type="subcellular location">
    <subcellularLocation>
        <location evidence="1">Membrane</location>
        <topology evidence="1">Multi-pass membrane protein</topology>
    </subcellularLocation>
</comment>
<dbReference type="EMBL" id="JBJQND010000018">
    <property type="protein sequence ID" value="KAL3836881.1"/>
    <property type="molecule type" value="Genomic_DNA"/>
</dbReference>
<reference evidence="9 10" key="1">
    <citation type="submission" date="2024-11" db="EMBL/GenBank/DDBJ databases">
        <title>Chromosome-level genome assembly of the freshwater bivalve Anodonta woodiana.</title>
        <authorList>
            <person name="Chen X."/>
        </authorList>
    </citation>
    <scope>NUCLEOTIDE SEQUENCE [LARGE SCALE GENOMIC DNA]</scope>
    <source>
        <strain evidence="9">MN2024</strain>
        <tissue evidence="9">Gills</tissue>
    </source>
</reference>
<dbReference type="SUPFAM" id="SSF103473">
    <property type="entry name" value="MFS general substrate transporter"/>
    <property type="match status" value="1"/>
</dbReference>
<evidence type="ECO:0000256" key="5">
    <source>
        <dbReference type="ARBA" id="ARBA00023136"/>
    </source>
</evidence>
<feature type="transmembrane region" description="Helical" evidence="7">
    <location>
        <begin position="456"/>
        <end position="479"/>
    </location>
</feature>
<accession>A0ABD3TJS1</accession>
<dbReference type="InterPro" id="IPR036259">
    <property type="entry name" value="MFS_trans_sf"/>
</dbReference>
<gene>
    <name evidence="9" type="ORF">ACJMK2_022288</name>
</gene>
<feature type="domain" description="Major facilitator superfamily associated" evidence="8">
    <location>
        <begin position="50"/>
        <end position="493"/>
    </location>
</feature>
<feature type="transmembrane region" description="Helical" evidence="7">
    <location>
        <begin position="251"/>
        <end position="269"/>
    </location>
</feature>
<feature type="transmembrane region" description="Helical" evidence="7">
    <location>
        <begin position="491"/>
        <end position="510"/>
    </location>
</feature>
<comment type="similarity">
    <text evidence="2">Belongs to the major facilitator superfamily. MFSD6 family.</text>
</comment>
<feature type="region of interest" description="Disordered" evidence="6">
    <location>
        <begin position="1"/>
        <end position="23"/>
    </location>
</feature>